<name>L7M8N5_RHIPC</name>
<reference evidence="2" key="1">
    <citation type="submission" date="2012-11" db="EMBL/GenBank/DDBJ databases">
        <authorList>
            <person name="Lucero-Rivera Y.E."/>
            <person name="Tovar-Ramirez D."/>
        </authorList>
    </citation>
    <scope>NUCLEOTIDE SEQUENCE</scope>
    <source>
        <tissue evidence="2">Salivary gland</tissue>
    </source>
</reference>
<sequence>MGLTSVLGVVALLSSTHAAMFYKTGAPCDFTDVNIDDEVFSRLIAKLPEGMESGPQGYHKFIFAGLETGGLTVHGLSKMRRFGPVIPFCTNGSRMVQVDLYSGGDMRLSSPWKSCSGNEGHITIQASFTRFTFQFRVVESTVAGVKLEFDRALPVVAQGVRISVDGAGHAARAAFEILSALLPGFMEELWSSQYSLNINKAFRLIDE</sequence>
<reference evidence="2" key="2">
    <citation type="journal article" date="2015" name="J. Proteomics">
        <title>Sexual differences in the sialomes of the zebra tick, Rhipicephalus pulchellus.</title>
        <authorList>
            <person name="Tan A.W."/>
            <person name="Francischetti I.M."/>
            <person name="Slovak M."/>
            <person name="Kini R.M."/>
            <person name="Ribeiro J.M."/>
        </authorList>
    </citation>
    <scope>NUCLEOTIDE SEQUENCE</scope>
    <source>
        <tissue evidence="2">Salivary gland</tissue>
    </source>
</reference>
<organism evidence="2">
    <name type="scientific">Rhipicephalus pulchellus</name>
    <name type="common">Yellow backed tick</name>
    <name type="synonym">Dermacentor pulchellus</name>
    <dbReference type="NCBI Taxonomy" id="72859"/>
    <lineage>
        <taxon>Eukaryota</taxon>
        <taxon>Metazoa</taxon>
        <taxon>Ecdysozoa</taxon>
        <taxon>Arthropoda</taxon>
        <taxon>Chelicerata</taxon>
        <taxon>Arachnida</taxon>
        <taxon>Acari</taxon>
        <taxon>Parasitiformes</taxon>
        <taxon>Ixodida</taxon>
        <taxon>Ixodoidea</taxon>
        <taxon>Ixodidae</taxon>
        <taxon>Rhipicephalinae</taxon>
        <taxon>Rhipicephalus</taxon>
        <taxon>Rhipicephalus</taxon>
    </lineage>
</organism>
<dbReference type="AlphaFoldDB" id="L7M8N5"/>
<protein>
    <submittedName>
        <fullName evidence="2">Putative metastriate one of each protein family</fullName>
    </submittedName>
</protein>
<evidence type="ECO:0000256" key="1">
    <source>
        <dbReference type="SAM" id="SignalP"/>
    </source>
</evidence>
<dbReference type="EMBL" id="GACK01004393">
    <property type="protein sequence ID" value="JAA60641.1"/>
    <property type="molecule type" value="mRNA"/>
</dbReference>
<keyword evidence="1" id="KW-0732">Signal</keyword>
<evidence type="ECO:0000313" key="2">
    <source>
        <dbReference type="EMBL" id="JAA60641.1"/>
    </source>
</evidence>
<feature type="signal peptide" evidence="1">
    <location>
        <begin position="1"/>
        <end position="18"/>
    </location>
</feature>
<accession>L7M8N5</accession>
<feature type="chain" id="PRO_5003981010" evidence="1">
    <location>
        <begin position="19"/>
        <end position="207"/>
    </location>
</feature>
<proteinExistence type="evidence at transcript level"/>